<dbReference type="HAMAP" id="MF_00531">
    <property type="entry name" value="Ribosomal_uS19"/>
    <property type="match status" value="1"/>
</dbReference>
<dbReference type="GO" id="GO:0005840">
    <property type="term" value="C:ribosome"/>
    <property type="evidence" value="ECO:0007669"/>
    <property type="project" value="UniProtKB-KW"/>
</dbReference>
<dbReference type="PANTHER" id="PTHR11880">
    <property type="entry name" value="RIBOSOMAL PROTEIN S19P FAMILY MEMBER"/>
    <property type="match status" value="1"/>
</dbReference>
<dbReference type="GO" id="GO:0005737">
    <property type="term" value="C:cytoplasm"/>
    <property type="evidence" value="ECO:0007669"/>
    <property type="project" value="UniProtKB-ARBA"/>
</dbReference>
<dbReference type="InterPro" id="IPR023575">
    <property type="entry name" value="Ribosomal_uS19_SF"/>
</dbReference>
<sequence>MLARVLRQRCLSGSAGFSSASPSTLSSQLHASLSSRFLSPLSNLFSPILTTAHREKRTTYLDHPEKPRFIAPKGWQEGNGAEKGVHNIRREFITSQMVGKRFAVHNGKLYINVKVTSAMVGHRFGEFSPTRKKVIHPKKASRARGK</sequence>
<dbReference type="PANTHER" id="PTHR11880:SF8">
    <property type="entry name" value="SMALL RIBOSOMAL SUBUNIT PROTEIN US19M"/>
    <property type="match status" value="1"/>
</dbReference>
<organism evidence="5">
    <name type="scientific">Chrysotila carterae</name>
    <name type="common">Marine alga</name>
    <name type="synonym">Syracosphaera carterae</name>
    <dbReference type="NCBI Taxonomy" id="13221"/>
    <lineage>
        <taxon>Eukaryota</taxon>
        <taxon>Haptista</taxon>
        <taxon>Haptophyta</taxon>
        <taxon>Prymnesiophyceae</taxon>
        <taxon>Isochrysidales</taxon>
        <taxon>Isochrysidaceae</taxon>
        <taxon>Chrysotila</taxon>
    </lineage>
</organism>
<keyword evidence="2 4" id="KW-0689">Ribosomal protein</keyword>
<keyword evidence="3 4" id="KW-0687">Ribonucleoprotein</keyword>
<dbReference type="GO" id="GO:0000028">
    <property type="term" value="P:ribosomal small subunit assembly"/>
    <property type="evidence" value="ECO:0007669"/>
    <property type="project" value="TreeGrafter"/>
</dbReference>
<reference evidence="5" key="1">
    <citation type="submission" date="2021-01" db="EMBL/GenBank/DDBJ databases">
        <authorList>
            <person name="Corre E."/>
            <person name="Pelletier E."/>
            <person name="Niang G."/>
            <person name="Scheremetjew M."/>
            <person name="Finn R."/>
            <person name="Kale V."/>
            <person name="Holt S."/>
            <person name="Cochrane G."/>
            <person name="Meng A."/>
            <person name="Brown T."/>
            <person name="Cohen L."/>
        </authorList>
    </citation>
    <scope>NUCLEOTIDE SEQUENCE</scope>
    <source>
        <strain evidence="5">CCMP645</strain>
    </source>
</reference>
<dbReference type="Pfam" id="PF00203">
    <property type="entry name" value="Ribosomal_S19"/>
    <property type="match status" value="1"/>
</dbReference>
<protein>
    <recommendedName>
        <fullName evidence="6">Ribosomal protein S19</fullName>
    </recommendedName>
</protein>
<dbReference type="PRINTS" id="PR00975">
    <property type="entry name" value="RIBOSOMALS19"/>
</dbReference>
<name>A0A7S4F400_CHRCT</name>
<accession>A0A7S4F400</accession>
<dbReference type="InterPro" id="IPR020934">
    <property type="entry name" value="Ribosomal_uS19_CS"/>
</dbReference>
<evidence type="ECO:0008006" key="6">
    <source>
        <dbReference type="Google" id="ProtNLM"/>
    </source>
</evidence>
<evidence type="ECO:0000313" key="5">
    <source>
        <dbReference type="EMBL" id="CAE0772210.1"/>
    </source>
</evidence>
<dbReference type="PROSITE" id="PS00323">
    <property type="entry name" value="RIBOSOMAL_S19"/>
    <property type="match status" value="1"/>
</dbReference>
<dbReference type="Gene3D" id="3.30.860.10">
    <property type="entry name" value="30s Ribosomal Protein S19, Chain A"/>
    <property type="match status" value="1"/>
</dbReference>
<evidence type="ECO:0000256" key="4">
    <source>
        <dbReference type="RuleBase" id="RU003485"/>
    </source>
</evidence>
<dbReference type="GO" id="GO:0006412">
    <property type="term" value="P:translation"/>
    <property type="evidence" value="ECO:0007669"/>
    <property type="project" value="InterPro"/>
</dbReference>
<dbReference type="EMBL" id="HBIZ01038928">
    <property type="protein sequence ID" value="CAE0772210.1"/>
    <property type="molecule type" value="Transcribed_RNA"/>
</dbReference>
<dbReference type="GO" id="GO:0003723">
    <property type="term" value="F:RNA binding"/>
    <property type="evidence" value="ECO:0007669"/>
    <property type="project" value="InterPro"/>
</dbReference>
<evidence type="ECO:0000256" key="2">
    <source>
        <dbReference type="ARBA" id="ARBA00022980"/>
    </source>
</evidence>
<gene>
    <name evidence="5" type="ORF">PCAR00345_LOCUS24822</name>
</gene>
<dbReference type="GO" id="GO:0003735">
    <property type="term" value="F:structural constituent of ribosome"/>
    <property type="evidence" value="ECO:0007669"/>
    <property type="project" value="InterPro"/>
</dbReference>
<dbReference type="AlphaFoldDB" id="A0A7S4F400"/>
<dbReference type="GO" id="GO:1990904">
    <property type="term" value="C:ribonucleoprotein complex"/>
    <property type="evidence" value="ECO:0007669"/>
    <property type="project" value="UniProtKB-KW"/>
</dbReference>
<proteinExistence type="inferred from homology"/>
<comment type="similarity">
    <text evidence="1 4">Belongs to the universal ribosomal protein uS19 family.</text>
</comment>
<dbReference type="InterPro" id="IPR002222">
    <property type="entry name" value="Ribosomal_uS19"/>
</dbReference>
<evidence type="ECO:0000256" key="1">
    <source>
        <dbReference type="ARBA" id="ARBA00007345"/>
    </source>
</evidence>
<dbReference type="SUPFAM" id="SSF54570">
    <property type="entry name" value="Ribosomal protein S19"/>
    <property type="match status" value="1"/>
</dbReference>
<evidence type="ECO:0000256" key="3">
    <source>
        <dbReference type="ARBA" id="ARBA00023274"/>
    </source>
</evidence>